<proteinExistence type="predicted"/>
<protein>
    <submittedName>
        <fullName evidence="1">Uncharacterized protein</fullName>
    </submittedName>
</protein>
<accession>B2JYI0</accession>
<dbReference type="SUPFAM" id="SSF56349">
    <property type="entry name" value="DNA breaking-rejoining enzymes"/>
    <property type="match status" value="1"/>
</dbReference>
<dbReference type="AlphaFoldDB" id="B2JYI0"/>
<reference evidence="2" key="1">
    <citation type="journal article" date="2014" name="Stand. Genomic Sci.">
        <title>Complete genome sequence of Burkholderia phymatum STM815(T), a broad host range and efficient nitrogen-fixing symbiont of Mimosa species.</title>
        <authorList>
            <person name="Moulin L."/>
            <person name="Klonowska A."/>
            <person name="Caroline B."/>
            <person name="Booth K."/>
            <person name="Vriezen J.A."/>
            <person name="Melkonian R."/>
            <person name="James E.K."/>
            <person name="Young J.P."/>
            <person name="Bena G."/>
            <person name="Hauser L."/>
            <person name="Land M."/>
            <person name="Kyrpides N."/>
            <person name="Bruce D."/>
            <person name="Chain P."/>
            <person name="Copeland A."/>
            <person name="Pitluck S."/>
            <person name="Woyke T."/>
            <person name="Lizotte-Waniewski M."/>
            <person name="Bristow J."/>
            <person name="Riley M."/>
        </authorList>
    </citation>
    <scope>NUCLEOTIDE SEQUENCE [LARGE SCALE GENOMIC DNA]</scope>
    <source>
        <strain evidence="2">DSM 17167 / CIP 108236 / LMG 21445 / STM815</strain>
        <plasmid evidence="2">Plasmid pBPHY02</plasmid>
    </source>
</reference>
<keyword evidence="2" id="KW-1185">Reference proteome</keyword>
<dbReference type="InterPro" id="IPR011010">
    <property type="entry name" value="DNA_brk_join_enz"/>
</dbReference>
<dbReference type="EMBL" id="CP001046">
    <property type="protein sequence ID" value="ACC76688.1"/>
    <property type="molecule type" value="Genomic_DNA"/>
</dbReference>
<sequence length="126" mass="14119">MRLSRAHDEDLYDLRHELRAATSILTSNLGFNDQINTQENLAHGRSYKLFCAAIKRQSALAMSVLSIQTKRADRRPIRALPRAEIQAIFAAPDLSTPFEARHHAMQLPMYNTGARVAAITIISCTD</sequence>
<dbReference type="GO" id="GO:0003677">
    <property type="term" value="F:DNA binding"/>
    <property type="evidence" value="ECO:0007669"/>
    <property type="project" value="InterPro"/>
</dbReference>
<organism evidence="1 2">
    <name type="scientific">Paraburkholderia phymatum (strain DSM 17167 / CIP 108236 / LMG 21445 / STM815)</name>
    <name type="common">Burkholderia phymatum</name>
    <dbReference type="NCBI Taxonomy" id="391038"/>
    <lineage>
        <taxon>Bacteria</taxon>
        <taxon>Pseudomonadati</taxon>
        <taxon>Pseudomonadota</taxon>
        <taxon>Betaproteobacteria</taxon>
        <taxon>Burkholderiales</taxon>
        <taxon>Burkholderiaceae</taxon>
        <taxon>Paraburkholderia</taxon>
    </lineage>
</organism>
<evidence type="ECO:0000313" key="2">
    <source>
        <dbReference type="Proteomes" id="UP000001192"/>
    </source>
</evidence>
<geneLocation type="plasmid" evidence="1 2">
    <name>pBPHY02</name>
</geneLocation>
<dbReference type="KEGG" id="bph:Bphy_7814"/>
<name>B2JYI0_PARP8</name>
<evidence type="ECO:0000313" key="1">
    <source>
        <dbReference type="EMBL" id="ACC76688.1"/>
    </source>
</evidence>
<dbReference type="Proteomes" id="UP000001192">
    <property type="component" value="Plasmid pBPHY02"/>
</dbReference>
<dbReference type="HOGENOM" id="CLU_1977412_0_0_4"/>
<dbReference type="eggNOG" id="ENOG5032NZK">
    <property type="taxonomic scope" value="Bacteria"/>
</dbReference>
<gene>
    <name evidence="1" type="ordered locus">Bphy_7814</name>
</gene>
<keyword evidence="1" id="KW-0614">Plasmid</keyword>